<keyword evidence="3" id="KW-0697">Rotamase</keyword>
<dbReference type="PROSITE" id="PS00170">
    <property type="entry name" value="CSA_PPIASE_1"/>
    <property type="match status" value="1"/>
</dbReference>
<evidence type="ECO:0000256" key="3">
    <source>
        <dbReference type="ARBA" id="ARBA00023110"/>
    </source>
</evidence>
<dbReference type="GO" id="GO:0003755">
    <property type="term" value="F:peptidyl-prolyl cis-trans isomerase activity"/>
    <property type="evidence" value="ECO:0007669"/>
    <property type="project" value="UniProtKB-KW"/>
</dbReference>
<reference evidence="6 7" key="1">
    <citation type="submission" date="2017-05" db="EMBL/GenBank/DDBJ databases">
        <authorList>
            <person name="Varghese N."/>
            <person name="Submissions S."/>
        </authorList>
    </citation>
    <scope>NUCLEOTIDE SEQUENCE [LARGE SCALE GENOMIC DNA]</scope>
    <source>
        <strain evidence="6 7">DSM 21985</strain>
    </source>
</reference>
<dbReference type="EC" id="5.2.1.8" evidence="2"/>
<dbReference type="Pfam" id="PF00160">
    <property type="entry name" value="Pro_isomerase"/>
    <property type="match status" value="1"/>
</dbReference>
<gene>
    <name evidence="6" type="ORF">SAMN06265219_11828</name>
</gene>
<dbReference type="EMBL" id="FXTP01000018">
    <property type="protein sequence ID" value="SMO94794.1"/>
    <property type="molecule type" value="Genomic_DNA"/>
</dbReference>
<comment type="similarity">
    <text evidence="1">Belongs to the cyclophilin-type PPIase family.</text>
</comment>
<dbReference type="PROSITE" id="PS51257">
    <property type="entry name" value="PROKAR_LIPOPROTEIN"/>
    <property type="match status" value="1"/>
</dbReference>
<dbReference type="PROSITE" id="PS50072">
    <property type="entry name" value="CSA_PPIASE_2"/>
    <property type="match status" value="1"/>
</dbReference>
<keyword evidence="7" id="KW-1185">Reference proteome</keyword>
<dbReference type="Proteomes" id="UP000317557">
    <property type="component" value="Unassembled WGS sequence"/>
</dbReference>
<dbReference type="InterPro" id="IPR016024">
    <property type="entry name" value="ARM-type_fold"/>
</dbReference>
<dbReference type="Gene3D" id="2.40.100.10">
    <property type="entry name" value="Cyclophilin-like"/>
    <property type="match status" value="1"/>
</dbReference>
<organism evidence="6 7">
    <name type="scientific">Gracilimonas mengyeensis</name>
    <dbReference type="NCBI Taxonomy" id="1302730"/>
    <lineage>
        <taxon>Bacteria</taxon>
        <taxon>Pseudomonadati</taxon>
        <taxon>Balneolota</taxon>
        <taxon>Balneolia</taxon>
        <taxon>Balneolales</taxon>
        <taxon>Balneolaceae</taxon>
        <taxon>Gracilimonas</taxon>
    </lineage>
</organism>
<sequence>MKFNRKCVKNMCGFLGMGILMLTFTSCKKESAYSRLLTEDYPELYTHVFSRDADSLLSYVDSPDEFIREQAWRALISTPVEDVDAFLTQVQYSNTTEGWMALSMKDLNDGQLQRLHTLWDQRVAMRPGISTVLGRQGNQESLDMLVSNFDNIIDEAHEFESALAISRLSMEYEIPALSQNSILKYAAITDEEELFQAYFYGLYRSGEAIESQELLKNVWDSYDWSRNPRIQQYVLRIAMNSDAAWTFDRLNIEGVDTMDVRLAVELAQLTSKLDWSEKLANTYTLLMQHDNPVVNITALEQIRNHPEKPDAFDEIIVSEILENQEKEATVQLSGLLAMSDAGEHLQVADELADGNVYLLPKKLGVYANETSGDEFLAMLSEYAESDDRMEAVAAINVLANRWNQDENAADNREEVREVLTSLLERGDRSITYLVVQVWNDEELIEAEDFERIEELMSGYSLPADVEVYQAFGQLLHDHFEEEAGSLIDDWAEQGNPALNSTLNQQGWDVPVAENRPEFREPDWARLGELGYEPTWALAMEEDTIRIKMDVLSAPATISGIDSLTRADAYDNVAFHRVVPNFVVQGGDVETGDGFGGPDFVVPTEASTKQYRRGVVGIASAGTDTEGSQYFIMHDWAPHLNGRYTVIGEVTEGMEAVDRIVVGDKVLDAWWEITEE</sequence>
<dbReference type="InterPro" id="IPR002130">
    <property type="entry name" value="Cyclophilin-type_PPIase_dom"/>
</dbReference>
<protein>
    <recommendedName>
        <fullName evidence="2">peptidylprolyl isomerase</fullName>
        <ecNumber evidence="2">5.2.1.8</ecNumber>
    </recommendedName>
</protein>
<dbReference type="InterPro" id="IPR044666">
    <property type="entry name" value="Cyclophilin_A-like"/>
</dbReference>
<accession>A0A521FFP0</accession>
<dbReference type="SUPFAM" id="SSF48371">
    <property type="entry name" value="ARM repeat"/>
    <property type="match status" value="1"/>
</dbReference>
<dbReference type="PANTHER" id="PTHR45625">
    <property type="entry name" value="PEPTIDYL-PROLYL CIS-TRANS ISOMERASE-RELATED"/>
    <property type="match status" value="1"/>
</dbReference>
<dbReference type="AlphaFoldDB" id="A0A521FFP0"/>
<dbReference type="InterPro" id="IPR020892">
    <property type="entry name" value="Cyclophilin-type_PPIase_CS"/>
</dbReference>
<name>A0A521FFP0_9BACT</name>
<dbReference type="SUPFAM" id="SSF50891">
    <property type="entry name" value="Cyclophilin-like"/>
    <property type="match status" value="1"/>
</dbReference>
<dbReference type="PANTHER" id="PTHR45625:SF4">
    <property type="entry name" value="PEPTIDYLPROLYL ISOMERASE DOMAIN AND WD REPEAT-CONTAINING PROTEIN 1"/>
    <property type="match status" value="1"/>
</dbReference>
<dbReference type="PRINTS" id="PR00153">
    <property type="entry name" value="CSAPPISMRASE"/>
</dbReference>
<evidence type="ECO:0000256" key="4">
    <source>
        <dbReference type="ARBA" id="ARBA00023235"/>
    </source>
</evidence>
<evidence type="ECO:0000256" key="1">
    <source>
        <dbReference type="ARBA" id="ARBA00007365"/>
    </source>
</evidence>
<proteinExistence type="inferred from homology"/>
<keyword evidence="4 6" id="KW-0413">Isomerase</keyword>
<dbReference type="InterPro" id="IPR029000">
    <property type="entry name" value="Cyclophilin-like_dom_sf"/>
</dbReference>
<evidence type="ECO:0000313" key="7">
    <source>
        <dbReference type="Proteomes" id="UP000317557"/>
    </source>
</evidence>
<dbReference type="RefSeq" id="WP_185957355.1">
    <property type="nucleotide sequence ID" value="NZ_FXTP01000018.1"/>
</dbReference>
<dbReference type="GO" id="GO:0006457">
    <property type="term" value="P:protein folding"/>
    <property type="evidence" value="ECO:0007669"/>
    <property type="project" value="InterPro"/>
</dbReference>
<evidence type="ECO:0000256" key="2">
    <source>
        <dbReference type="ARBA" id="ARBA00013194"/>
    </source>
</evidence>
<dbReference type="CDD" id="cd00317">
    <property type="entry name" value="cyclophilin"/>
    <property type="match status" value="1"/>
</dbReference>
<evidence type="ECO:0000313" key="6">
    <source>
        <dbReference type="EMBL" id="SMO94794.1"/>
    </source>
</evidence>
<feature type="domain" description="PPIase cyclophilin-type" evidence="5">
    <location>
        <begin position="544"/>
        <end position="659"/>
    </location>
</feature>
<evidence type="ECO:0000259" key="5">
    <source>
        <dbReference type="PROSITE" id="PS50072"/>
    </source>
</evidence>